<evidence type="ECO:0000256" key="2">
    <source>
        <dbReference type="SAM" id="MobiDB-lite"/>
    </source>
</evidence>
<evidence type="ECO:0000256" key="1">
    <source>
        <dbReference type="PROSITE-ProRule" id="PRU00042"/>
    </source>
</evidence>
<reference evidence="4 5" key="1">
    <citation type="journal article" date="2016" name="Sci. Rep.">
        <title>The genome sequence of the outbreeding globe artichoke constructed de novo incorporating a phase-aware low-pass sequencing strategy of F1 progeny.</title>
        <authorList>
            <person name="Scaglione D."/>
            <person name="Reyes-Chin-Wo S."/>
            <person name="Acquadro A."/>
            <person name="Froenicke L."/>
            <person name="Portis E."/>
            <person name="Beitel C."/>
            <person name="Tirone M."/>
            <person name="Mauro R."/>
            <person name="Lo Monaco A."/>
            <person name="Mauromicale G."/>
            <person name="Faccioli P."/>
            <person name="Cattivelli L."/>
            <person name="Rieseberg L."/>
            <person name="Michelmore R."/>
            <person name="Lanteri S."/>
        </authorList>
    </citation>
    <scope>NUCLEOTIDE SEQUENCE [LARGE SCALE GENOMIC DNA]</scope>
    <source>
        <strain evidence="4">2C</strain>
    </source>
</reference>
<protein>
    <submittedName>
        <fullName evidence="4">Zinc finger, C2H2</fullName>
    </submittedName>
</protein>
<dbReference type="PANTHER" id="PTHR47593">
    <property type="entry name" value="ZINC FINGER PROTEIN 4-LIKE"/>
    <property type="match status" value="1"/>
</dbReference>
<dbReference type="InterPro" id="IPR013087">
    <property type="entry name" value="Znf_C2H2_type"/>
</dbReference>
<gene>
    <name evidence="4" type="ORF">Ccrd_010777</name>
</gene>
<dbReference type="Proteomes" id="UP000243975">
    <property type="component" value="Unassembled WGS sequence"/>
</dbReference>
<dbReference type="Gramene" id="KVI10819">
    <property type="protein sequence ID" value="KVI10819"/>
    <property type="gene ID" value="Ccrd_010777"/>
</dbReference>
<keyword evidence="1" id="KW-0862">Zinc</keyword>
<evidence type="ECO:0000313" key="5">
    <source>
        <dbReference type="Proteomes" id="UP000243975"/>
    </source>
</evidence>
<dbReference type="PROSITE" id="PS50157">
    <property type="entry name" value="ZINC_FINGER_C2H2_2"/>
    <property type="match status" value="1"/>
</dbReference>
<dbReference type="GO" id="GO:0008270">
    <property type="term" value="F:zinc ion binding"/>
    <property type="evidence" value="ECO:0007669"/>
    <property type="project" value="UniProtKB-KW"/>
</dbReference>
<feature type="compositionally biased region" description="Low complexity" evidence="2">
    <location>
        <begin position="125"/>
        <end position="137"/>
    </location>
</feature>
<keyword evidence="1" id="KW-0863">Zinc-finger</keyword>
<evidence type="ECO:0000259" key="3">
    <source>
        <dbReference type="PROSITE" id="PS50157"/>
    </source>
</evidence>
<dbReference type="SUPFAM" id="SSF57667">
    <property type="entry name" value="beta-beta-alpha zinc fingers"/>
    <property type="match status" value="1"/>
</dbReference>
<keyword evidence="1" id="KW-0479">Metal-binding</keyword>
<dbReference type="OrthoDB" id="1604578at2759"/>
<feature type="domain" description="C2H2-type" evidence="3">
    <location>
        <begin position="37"/>
        <end position="64"/>
    </location>
</feature>
<accession>A0A103YKG3</accession>
<dbReference type="OMA" id="NEGSSCV"/>
<proteinExistence type="predicted"/>
<organism evidence="4 5">
    <name type="scientific">Cynara cardunculus var. scolymus</name>
    <name type="common">Globe artichoke</name>
    <name type="synonym">Cynara scolymus</name>
    <dbReference type="NCBI Taxonomy" id="59895"/>
    <lineage>
        <taxon>Eukaryota</taxon>
        <taxon>Viridiplantae</taxon>
        <taxon>Streptophyta</taxon>
        <taxon>Embryophyta</taxon>
        <taxon>Tracheophyta</taxon>
        <taxon>Spermatophyta</taxon>
        <taxon>Magnoliopsida</taxon>
        <taxon>eudicotyledons</taxon>
        <taxon>Gunneridae</taxon>
        <taxon>Pentapetalae</taxon>
        <taxon>asterids</taxon>
        <taxon>campanulids</taxon>
        <taxon>Asterales</taxon>
        <taxon>Asteraceae</taxon>
        <taxon>Carduoideae</taxon>
        <taxon>Cardueae</taxon>
        <taxon>Carduinae</taxon>
        <taxon>Cynara</taxon>
    </lineage>
</organism>
<dbReference type="Gene3D" id="3.30.160.60">
    <property type="entry name" value="Classic Zinc Finger"/>
    <property type="match status" value="1"/>
</dbReference>
<keyword evidence="5" id="KW-1185">Reference proteome</keyword>
<comment type="caution">
    <text evidence="4">The sequence shown here is derived from an EMBL/GenBank/DDBJ whole genome shotgun (WGS) entry which is preliminary data.</text>
</comment>
<evidence type="ECO:0000313" key="4">
    <source>
        <dbReference type="EMBL" id="KVI10819.1"/>
    </source>
</evidence>
<feature type="region of interest" description="Disordered" evidence="2">
    <location>
        <begin position="125"/>
        <end position="145"/>
    </location>
</feature>
<dbReference type="PANTHER" id="PTHR47593:SF8">
    <property type="entry name" value="OS12G0581900 PROTEIN"/>
    <property type="match status" value="1"/>
</dbReference>
<dbReference type="PROSITE" id="PS00028">
    <property type="entry name" value="ZINC_FINGER_C2H2_1"/>
    <property type="match status" value="1"/>
</dbReference>
<sequence>MSTRKDGGEEEGWLNLRLGQNEGSSCVRSRSTSMKVYACSFCGRKLHSPQALGGHQNAHRRERDSARRYPAFHVKQSTDVDSHLLARTPGTDDETTVARFADNGAGYGVASVQLYAAERAVDLKSSGSSYSYPEPSSDQFDPNTLDLNLKL</sequence>
<dbReference type="AlphaFoldDB" id="A0A103YKG3"/>
<dbReference type="InterPro" id="IPR053266">
    <property type="entry name" value="Zinc_finger_protein_7"/>
</dbReference>
<dbReference type="InterPro" id="IPR036236">
    <property type="entry name" value="Znf_C2H2_sf"/>
</dbReference>
<name>A0A103YKG3_CYNCS</name>
<dbReference type="STRING" id="59895.A0A103YKG3"/>
<dbReference type="EMBL" id="LEKV01000995">
    <property type="protein sequence ID" value="KVI10819.1"/>
    <property type="molecule type" value="Genomic_DNA"/>
</dbReference>